<protein>
    <submittedName>
        <fullName evidence="2">Putative secreted protein</fullName>
    </submittedName>
</protein>
<organism evidence="2">
    <name type="scientific">Ixodes ricinus</name>
    <name type="common">Common tick</name>
    <name type="synonym">Acarus ricinus</name>
    <dbReference type="NCBI Taxonomy" id="34613"/>
    <lineage>
        <taxon>Eukaryota</taxon>
        <taxon>Metazoa</taxon>
        <taxon>Ecdysozoa</taxon>
        <taxon>Arthropoda</taxon>
        <taxon>Chelicerata</taxon>
        <taxon>Arachnida</taxon>
        <taxon>Acari</taxon>
        <taxon>Parasitiformes</taxon>
        <taxon>Ixodida</taxon>
        <taxon>Ixodoidea</taxon>
        <taxon>Ixodidae</taxon>
        <taxon>Ixodinae</taxon>
        <taxon>Ixodes</taxon>
    </lineage>
</organism>
<name>A0A6B0U707_IXORI</name>
<evidence type="ECO:0000313" key="2">
    <source>
        <dbReference type="EMBL" id="MXU84355.1"/>
    </source>
</evidence>
<feature type="transmembrane region" description="Helical" evidence="1">
    <location>
        <begin position="12"/>
        <end position="34"/>
    </location>
</feature>
<keyword evidence="1" id="KW-0812">Transmembrane</keyword>
<proteinExistence type="predicted"/>
<dbReference type="EMBL" id="GIFC01002272">
    <property type="protein sequence ID" value="MXU84355.1"/>
    <property type="molecule type" value="Transcribed_RNA"/>
</dbReference>
<keyword evidence="1" id="KW-0472">Membrane</keyword>
<accession>A0A6B0U707</accession>
<keyword evidence="1" id="KW-1133">Transmembrane helix</keyword>
<evidence type="ECO:0000256" key="1">
    <source>
        <dbReference type="SAM" id="Phobius"/>
    </source>
</evidence>
<sequence>MLVVVCLLKLCFFFSFFFFFLGAFFFFLLCLCPGECWGMTFDSRLQRCCWPCFVGKHHTEKKQFFLSLPVEIGADSGLRF</sequence>
<dbReference type="AlphaFoldDB" id="A0A6B0U707"/>
<reference evidence="2" key="1">
    <citation type="submission" date="2019-12" db="EMBL/GenBank/DDBJ databases">
        <title>An insight into the sialome of adult female Ixodes ricinus ticks feeding for 6 days.</title>
        <authorList>
            <person name="Perner J."/>
            <person name="Ribeiro J.M.C."/>
        </authorList>
    </citation>
    <scope>NUCLEOTIDE SEQUENCE</scope>
    <source>
        <strain evidence="2">Semi-engorged</strain>
        <tissue evidence="2">Salivary glands</tissue>
    </source>
</reference>